<keyword evidence="2" id="KW-1185">Reference proteome</keyword>
<dbReference type="InterPro" id="IPR018841">
    <property type="entry name" value="DUF2442"/>
</dbReference>
<dbReference type="RefSeq" id="WP_169071529.1">
    <property type="nucleotide sequence ID" value="NZ_JAZKUC010000001.1"/>
</dbReference>
<accession>A0ABX1TF56</accession>
<dbReference type="Pfam" id="PF10387">
    <property type="entry name" value="DUF2442"/>
    <property type="match status" value="1"/>
</dbReference>
<sequence>MPSQTAAKENSAAGVIPAAPWRIQAVSVLPEYRLAVIFRDGSNGIVDCSTILTSTNPGVYAPLASPEFFAQVRLELGALTWPNGADLDPGWLHAELADKKTWSVPF</sequence>
<dbReference type="SUPFAM" id="SSF143880">
    <property type="entry name" value="NE0471 N-terminal domain-like"/>
    <property type="match status" value="1"/>
</dbReference>
<dbReference type="InterPro" id="IPR036782">
    <property type="entry name" value="NE0471-like_N"/>
</dbReference>
<dbReference type="Gene3D" id="3.30.2020.10">
    <property type="entry name" value="NE0471-like N-terminal domain"/>
    <property type="match status" value="1"/>
</dbReference>
<comment type="caution">
    <text evidence="1">The sequence shown here is derived from an EMBL/GenBank/DDBJ whole genome shotgun (WGS) entry which is preliminary data.</text>
</comment>
<evidence type="ECO:0000313" key="2">
    <source>
        <dbReference type="Proteomes" id="UP000886469"/>
    </source>
</evidence>
<organism evidence="1 2">
    <name type="scientific">Candidatus Accumulibacter contiguus</name>
    <dbReference type="NCBI Taxonomy" id="2954381"/>
    <lineage>
        <taxon>Bacteria</taxon>
        <taxon>Pseudomonadati</taxon>
        <taxon>Pseudomonadota</taxon>
        <taxon>Betaproteobacteria</taxon>
        <taxon>Candidatus Accumulibacter</taxon>
    </lineage>
</organism>
<dbReference type="Proteomes" id="UP000886469">
    <property type="component" value="Unassembled WGS sequence"/>
</dbReference>
<proteinExistence type="predicted"/>
<reference evidence="1" key="1">
    <citation type="submission" date="2019-03" db="EMBL/GenBank/DDBJ databases">
        <title>Metabolic reconstructions from genomes of highly enriched 'Candidatus Accumulibacter' and 'Candidatus Competibacter' bioreactor populations.</title>
        <authorList>
            <person name="Annavajhala M.K."/>
            <person name="Welles L."/>
            <person name="Abbas B."/>
            <person name="Sorokin D."/>
            <person name="Park H."/>
            <person name="Van Loosdrecht M."/>
            <person name="Chandran K."/>
        </authorList>
    </citation>
    <scope>NUCLEOTIDE SEQUENCE</scope>
    <source>
        <strain evidence="1">SBR_L</strain>
    </source>
</reference>
<evidence type="ECO:0000313" key="1">
    <source>
        <dbReference type="EMBL" id="NMQ07185.1"/>
    </source>
</evidence>
<name>A0ABX1TF56_9PROT</name>
<gene>
    <name evidence="1" type="ORF">E4Q08_19040</name>
</gene>
<dbReference type="EMBL" id="SPMX01000066">
    <property type="protein sequence ID" value="NMQ07185.1"/>
    <property type="molecule type" value="Genomic_DNA"/>
</dbReference>
<protein>
    <submittedName>
        <fullName evidence="1">DUF2442 domain-containing protein</fullName>
    </submittedName>
</protein>